<keyword evidence="2" id="KW-0378">Hydrolase</keyword>
<evidence type="ECO:0000313" key="2">
    <source>
        <dbReference type="EMBL" id="MDV7264258.1"/>
    </source>
</evidence>
<organism evidence="2 3">
    <name type="scientific">Rhodococcus oxybenzonivorans</name>
    <dbReference type="NCBI Taxonomy" id="1990687"/>
    <lineage>
        <taxon>Bacteria</taxon>
        <taxon>Bacillati</taxon>
        <taxon>Actinomycetota</taxon>
        <taxon>Actinomycetes</taxon>
        <taxon>Mycobacteriales</taxon>
        <taxon>Nocardiaceae</taxon>
        <taxon>Rhodococcus</taxon>
    </lineage>
</organism>
<feature type="domain" description="AB hydrolase-1" evidence="1">
    <location>
        <begin position="57"/>
        <end position="299"/>
    </location>
</feature>
<dbReference type="EMBL" id="JAWLUP010000009">
    <property type="protein sequence ID" value="MDV7264258.1"/>
    <property type="molecule type" value="Genomic_DNA"/>
</dbReference>
<comment type="caution">
    <text evidence="2">The sequence shown here is derived from an EMBL/GenBank/DDBJ whole genome shotgun (WGS) entry which is preliminary data.</text>
</comment>
<dbReference type="SUPFAM" id="SSF53474">
    <property type="entry name" value="alpha/beta-Hydrolases"/>
    <property type="match status" value="1"/>
</dbReference>
<protein>
    <submittedName>
        <fullName evidence="2">Alpha/beta hydrolase</fullName>
    </submittedName>
</protein>
<sequence>MTLGPMGARMQRTTRGMMSREVRVGGHCTRVLENVLASSEVRRLPRAGESLVDAPLIVLLHGFGDNADTWRAVLVELGRRGRRAVAPDLPGFGEASPLNRGAMLPQYDAFLTDLIAELGGSRPVVVVGNSMGGTVALRAATGRPDVAAVAALAPAGLGFHRVLHVADRTLGSLVPMLRVAYRIPYPQLAVQLAVAAYYRARIAPGVVNAWRFGAGVHGMKDIRRMGALGLVLMREVEDGALDFADMAGEVVLVWGTEDEVCDVTAAQALLDHVPGARLVMLEGAGHVPQVQQPAVVADVIAALGQTGTGKEGHV</sequence>
<reference evidence="2" key="1">
    <citation type="submission" date="2023-10" db="EMBL/GenBank/DDBJ databases">
        <title>Development of a sustainable strategy for remediation of hydrocarbon-contaminated territories based on the waste exchange concept.</title>
        <authorList>
            <person name="Krivoruchko A."/>
        </authorList>
    </citation>
    <scope>NUCLEOTIDE SEQUENCE</scope>
    <source>
        <strain evidence="2">IEGM 68</strain>
    </source>
</reference>
<dbReference type="GO" id="GO:0016787">
    <property type="term" value="F:hydrolase activity"/>
    <property type="evidence" value="ECO:0007669"/>
    <property type="project" value="UniProtKB-KW"/>
</dbReference>
<dbReference type="PRINTS" id="PR00412">
    <property type="entry name" value="EPOXHYDRLASE"/>
</dbReference>
<evidence type="ECO:0000259" key="1">
    <source>
        <dbReference type="Pfam" id="PF12697"/>
    </source>
</evidence>
<dbReference type="Proteomes" id="UP001185863">
    <property type="component" value="Unassembled WGS sequence"/>
</dbReference>
<dbReference type="InterPro" id="IPR000639">
    <property type="entry name" value="Epox_hydrolase-like"/>
</dbReference>
<accession>A0AAE4UXZ2</accession>
<dbReference type="PANTHER" id="PTHR43689">
    <property type="entry name" value="HYDROLASE"/>
    <property type="match status" value="1"/>
</dbReference>
<dbReference type="Pfam" id="PF12697">
    <property type="entry name" value="Abhydrolase_6"/>
    <property type="match status" value="1"/>
</dbReference>
<dbReference type="Gene3D" id="3.40.50.1820">
    <property type="entry name" value="alpha/beta hydrolase"/>
    <property type="match status" value="1"/>
</dbReference>
<evidence type="ECO:0000313" key="3">
    <source>
        <dbReference type="Proteomes" id="UP001185863"/>
    </source>
</evidence>
<dbReference type="PRINTS" id="PR00111">
    <property type="entry name" value="ABHYDROLASE"/>
</dbReference>
<dbReference type="AlphaFoldDB" id="A0AAE4UXZ2"/>
<dbReference type="InterPro" id="IPR000073">
    <property type="entry name" value="AB_hydrolase_1"/>
</dbReference>
<name>A0AAE4UXZ2_9NOCA</name>
<dbReference type="PANTHER" id="PTHR43689:SF8">
    <property type="entry name" value="ALPHA_BETA-HYDROLASES SUPERFAMILY PROTEIN"/>
    <property type="match status" value="1"/>
</dbReference>
<dbReference type="InterPro" id="IPR029058">
    <property type="entry name" value="AB_hydrolase_fold"/>
</dbReference>
<gene>
    <name evidence="2" type="ORF">R4315_06840</name>
</gene>
<proteinExistence type="predicted"/>
<dbReference type="RefSeq" id="WP_213576640.1">
    <property type="nucleotide sequence ID" value="NZ_JAWLUP010000009.1"/>
</dbReference>